<comment type="cofactor">
    <cofactor evidence="1">
        <name>Mg(2+)</name>
        <dbReference type="ChEBI" id="CHEBI:18420"/>
    </cofactor>
</comment>
<evidence type="ECO:0000256" key="1">
    <source>
        <dbReference type="ARBA" id="ARBA00001946"/>
    </source>
</evidence>
<reference evidence="12" key="1">
    <citation type="submission" date="2019-09" db="EMBL/GenBank/DDBJ databases">
        <title>Draft genome information of white flower Hibiscus syriacus.</title>
        <authorList>
            <person name="Kim Y.-M."/>
        </authorList>
    </citation>
    <scope>NUCLEOTIDE SEQUENCE [LARGE SCALE GENOMIC DNA]</scope>
    <source>
        <strain evidence="12">YM2019G1</strain>
    </source>
</reference>
<name>A0A6A3B2Z7_HIBSY</name>
<dbReference type="OrthoDB" id="10251412at2759"/>
<evidence type="ECO:0000256" key="3">
    <source>
        <dbReference type="ARBA" id="ARBA00022741"/>
    </source>
</evidence>
<keyword evidence="6" id="KW-0460">Magnesium</keyword>
<comment type="similarity">
    <text evidence="2">Belongs to the AAA ATPase family. BCS1 subfamily.</text>
</comment>
<feature type="region of interest" description="Disordered" evidence="9">
    <location>
        <begin position="502"/>
        <end position="544"/>
    </location>
</feature>
<keyword evidence="3 8" id="KW-0547">Nucleotide-binding</keyword>
<evidence type="ECO:0000256" key="2">
    <source>
        <dbReference type="ARBA" id="ARBA00007448"/>
    </source>
</evidence>
<dbReference type="Pfam" id="PF14363">
    <property type="entry name" value="AAA_assoc"/>
    <property type="match status" value="1"/>
</dbReference>
<dbReference type="CDD" id="cd19510">
    <property type="entry name" value="RecA-like_BCS1"/>
    <property type="match status" value="1"/>
</dbReference>
<feature type="transmembrane region" description="Helical" evidence="10">
    <location>
        <begin position="42"/>
        <end position="60"/>
    </location>
</feature>
<dbReference type="InterPro" id="IPR025753">
    <property type="entry name" value="AAA_N_dom"/>
</dbReference>
<evidence type="ECO:0000256" key="6">
    <source>
        <dbReference type="ARBA" id="ARBA00022842"/>
    </source>
</evidence>
<sequence length="544" mass="62438">MRSSPLYLQKLGKCIDHKISVISRGRKGRERQRSKMMMKGEFWSNLGSTMAAIMFAYAMFRQYLPPQLQDYMFRYGKKLSNLFYPYIHVTFDEYTGERMKKSEAFSAIQNYLSDKSSANAKRLKADVVKDSQSLVLSMDYNEEITDEFDGVKLWWSANRSTPKTQQFSFYPAADEKRYYVLKFHKRDREFVTGTYLKHVMKQGKAIAADNRQRKLYSNGGGQGSYGPRNGTTWTHVAFEHPATFDTLAMDEKKKNVIKKDLLKFSKGKDYYAKIGKAWKRGYLLYGPPGTGKSTMVAAMANFLNYDVYDLELTTVKNNVELRRLLIETSNKSIIVIEDIDCSLDLTGQREGKKKKKKDDKSEEGSDPISSMSQNEEKKESEVTLSGLLNFIDGIWSACGGERIIVFTTNHVEKLDPALIRRGRMDKHIEMSYCRFEAFKVLAKNYLDIDSHPLFGEIERLLEETDMTPADVAENLMLKSDDDEEDEACLKCLIEALEAGKEEARKKAEEEEKPKEESEQEQPVEEVVTEDVKSAKEVKENGVIH</sequence>
<feature type="compositionally biased region" description="Basic and acidic residues" evidence="9">
    <location>
        <begin position="502"/>
        <end position="516"/>
    </location>
</feature>
<dbReference type="GO" id="GO:0006950">
    <property type="term" value="P:response to stress"/>
    <property type="evidence" value="ECO:0007669"/>
    <property type="project" value="UniProtKB-ARBA"/>
</dbReference>
<evidence type="ECO:0000313" key="13">
    <source>
        <dbReference type="Proteomes" id="UP000436088"/>
    </source>
</evidence>
<keyword evidence="13" id="KW-1185">Reference proteome</keyword>
<evidence type="ECO:0000313" key="12">
    <source>
        <dbReference type="EMBL" id="KAE8710007.1"/>
    </source>
</evidence>
<dbReference type="InterPro" id="IPR027417">
    <property type="entry name" value="P-loop_NTPase"/>
</dbReference>
<dbReference type="AlphaFoldDB" id="A0A6A3B2Z7"/>
<evidence type="ECO:0000256" key="9">
    <source>
        <dbReference type="SAM" id="MobiDB-lite"/>
    </source>
</evidence>
<gene>
    <name evidence="12" type="ORF">F3Y22_tig00110328pilonHSYRG01079</name>
</gene>
<dbReference type="PANTHER" id="PTHR23070">
    <property type="entry name" value="BCS1 AAA-TYPE ATPASE"/>
    <property type="match status" value="1"/>
</dbReference>
<keyword evidence="5 8" id="KW-0067">ATP-binding</keyword>
<proteinExistence type="inferred from homology"/>
<keyword evidence="4" id="KW-0378">Hydrolase</keyword>
<dbReference type="InterPro" id="IPR003959">
    <property type="entry name" value="ATPase_AAA_core"/>
</dbReference>
<evidence type="ECO:0000256" key="5">
    <source>
        <dbReference type="ARBA" id="ARBA00022840"/>
    </source>
</evidence>
<feature type="compositionally biased region" description="Basic and acidic residues" evidence="9">
    <location>
        <begin position="529"/>
        <end position="544"/>
    </location>
</feature>
<dbReference type="GO" id="GO:0016887">
    <property type="term" value="F:ATP hydrolysis activity"/>
    <property type="evidence" value="ECO:0007669"/>
    <property type="project" value="InterPro"/>
</dbReference>
<evidence type="ECO:0000256" key="4">
    <source>
        <dbReference type="ARBA" id="ARBA00022801"/>
    </source>
</evidence>
<dbReference type="Proteomes" id="UP000436088">
    <property type="component" value="Unassembled WGS sequence"/>
</dbReference>
<keyword evidence="10" id="KW-1133">Transmembrane helix</keyword>
<dbReference type="InterPro" id="IPR003960">
    <property type="entry name" value="ATPase_AAA_CS"/>
</dbReference>
<dbReference type="SUPFAM" id="SSF52540">
    <property type="entry name" value="P-loop containing nucleoside triphosphate hydrolases"/>
    <property type="match status" value="1"/>
</dbReference>
<feature type="domain" description="AAA+ ATPase" evidence="11">
    <location>
        <begin position="278"/>
        <end position="434"/>
    </location>
</feature>
<comment type="caution">
    <text evidence="12">The sequence shown here is derived from an EMBL/GenBank/DDBJ whole genome shotgun (WGS) entry which is preliminary data.</text>
</comment>
<dbReference type="InterPro" id="IPR058017">
    <property type="entry name" value="At3g28540-like_C"/>
</dbReference>
<evidence type="ECO:0000259" key="11">
    <source>
        <dbReference type="SMART" id="SM00382"/>
    </source>
</evidence>
<keyword evidence="10" id="KW-0472">Membrane</keyword>
<keyword evidence="10" id="KW-0812">Transmembrane</keyword>
<dbReference type="Gene3D" id="6.10.280.40">
    <property type="match status" value="1"/>
</dbReference>
<dbReference type="EMBL" id="VEPZ02000934">
    <property type="protein sequence ID" value="KAE8710007.1"/>
    <property type="molecule type" value="Genomic_DNA"/>
</dbReference>
<dbReference type="SMART" id="SM00382">
    <property type="entry name" value="AAA"/>
    <property type="match status" value="1"/>
</dbReference>
<protein>
    <submittedName>
        <fullName evidence="12">ATP binding protein</fullName>
    </submittedName>
</protein>
<evidence type="ECO:0000256" key="7">
    <source>
        <dbReference type="ARBA" id="ARBA00049360"/>
    </source>
</evidence>
<dbReference type="PROSITE" id="PS00674">
    <property type="entry name" value="AAA"/>
    <property type="match status" value="1"/>
</dbReference>
<dbReference type="GO" id="GO:0005524">
    <property type="term" value="F:ATP binding"/>
    <property type="evidence" value="ECO:0007669"/>
    <property type="project" value="UniProtKB-KW"/>
</dbReference>
<dbReference type="Pfam" id="PF00004">
    <property type="entry name" value="AAA"/>
    <property type="match status" value="1"/>
</dbReference>
<feature type="region of interest" description="Disordered" evidence="9">
    <location>
        <begin position="350"/>
        <end position="377"/>
    </location>
</feature>
<comment type="catalytic activity">
    <reaction evidence="7">
        <text>ATP + H2O = ADP + phosphate + H(+)</text>
        <dbReference type="Rhea" id="RHEA:13065"/>
        <dbReference type="ChEBI" id="CHEBI:15377"/>
        <dbReference type="ChEBI" id="CHEBI:15378"/>
        <dbReference type="ChEBI" id="CHEBI:30616"/>
        <dbReference type="ChEBI" id="CHEBI:43474"/>
        <dbReference type="ChEBI" id="CHEBI:456216"/>
    </reaction>
</comment>
<feature type="compositionally biased region" description="Acidic residues" evidence="9">
    <location>
        <begin position="517"/>
        <end position="528"/>
    </location>
</feature>
<dbReference type="Pfam" id="PF25568">
    <property type="entry name" value="AAA_lid_At3g28540"/>
    <property type="match status" value="1"/>
</dbReference>
<dbReference type="InterPro" id="IPR003593">
    <property type="entry name" value="AAA+_ATPase"/>
</dbReference>
<accession>A0A6A3B2Z7</accession>
<dbReference type="FunFam" id="3.40.50.300:FF:001122">
    <property type="entry name" value="AAA-ATPase ASD, mitochondrial"/>
    <property type="match status" value="1"/>
</dbReference>
<dbReference type="InterPro" id="IPR050747">
    <property type="entry name" value="Mitochondrial_chaperone_BCS1"/>
</dbReference>
<organism evidence="12 13">
    <name type="scientific">Hibiscus syriacus</name>
    <name type="common">Rose of Sharon</name>
    <dbReference type="NCBI Taxonomy" id="106335"/>
    <lineage>
        <taxon>Eukaryota</taxon>
        <taxon>Viridiplantae</taxon>
        <taxon>Streptophyta</taxon>
        <taxon>Embryophyta</taxon>
        <taxon>Tracheophyta</taxon>
        <taxon>Spermatophyta</taxon>
        <taxon>Magnoliopsida</taxon>
        <taxon>eudicotyledons</taxon>
        <taxon>Gunneridae</taxon>
        <taxon>Pentapetalae</taxon>
        <taxon>rosids</taxon>
        <taxon>malvids</taxon>
        <taxon>Malvales</taxon>
        <taxon>Malvaceae</taxon>
        <taxon>Malvoideae</taxon>
        <taxon>Hibiscus</taxon>
    </lineage>
</organism>
<evidence type="ECO:0000256" key="10">
    <source>
        <dbReference type="SAM" id="Phobius"/>
    </source>
</evidence>
<dbReference type="Gene3D" id="3.40.50.300">
    <property type="entry name" value="P-loop containing nucleotide triphosphate hydrolases"/>
    <property type="match status" value="1"/>
</dbReference>
<evidence type="ECO:0000256" key="8">
    <source>
        <dbReference type="RuleBase" id="RU003651"/>
    </source>
</evidence>